<dbReference type="InterPro" id="IPR001647">
    <property type="entry name" value="HTH_TetR"/>
</dbReference>
<name>A0A2M9C3J8_9MICO</name>
<dbReference type="Gene3D" id="1.10.357.10">
    <property type="entry name" value="Tetracycline Repressor, domain 2"/>
    <property type="match status" value="1"/>
</dbReference>
<keyword evidence="2 4" id="KW-0238">DNA-binding</keyword>
<evidence type="ECO:0000256" key="2">
    <source>
        <dbReference type="ARBA" id="ARBA00023125"/>
    </source>
</evidence>
<dbReference type="SUPFAM" id="SSF46689">
    <property type="entry name" value="Homeodomain-like"/>
    <property type="match status" value="1"/>
</dbReference>
<dbReference type="InterPro" id="IPR036271">
    <property type="entry name" value="Tet_transcr_reg_TetR-rel_C_sf"/>
</dbReference>
<evidence type="ECO:0000259" key="5">
    <source>
        <dbReference type="PROSITE" id="PS50977"/>
    </source>
</evidence>
<evidence type="ECO:0000256" key="3">
    <source>
        <dbReference type="ARBA" id="ARBA00023163"/>
    </source>
</evidence>
<dbReference type="GO" id="GO:0045892">
    <property type="term" value="P:negative regulation of DNA-templated transcription"/>
    <property type="evidence" value="ECO:0007669"/>
    <property type="project" value="InterPro"/>
</dbReference>
<evidence type="ECO:0000313" key="6">
    <source>
        <dbReference type="EMBL" id="PJJ65082.1"/>
    </source>
</evidence>
<evidence type="ECO:0000313" key="7">
    <source>
        <dbReference type="Proteomes" id="UP000230161"/>
    </source>
</evidence>
<protein>
    <submittedName>
        <fullName evidence="6">Regulatory TetR family protein</fullName>
    </submittedName>
</protein>
<feature type="domain" description="HTH tetR-type" evidence="5">
    <location>
        <begin position="11"/>
        <end position="71"/>
    </location>
</feature>
<accession>A0A2M9C3J8</accession>
<dbReference type="SUPFAM" id="SSF48498">
    <property type="entry name" value="Tetracyclin repressor-like, C-terminal domain"/>
    <property type="match status" value="1"/>
</dbReference>
<dbReference type="PROSITE" id="PS50977">
    <property type="entry name" value="HTH_TETR_2"/>
    <property type="match status" value="1"/>
</dbReference>
<dbReference type="InterPro" id="IPR009057">
    <property type="entry name" value="Homeodomain-like_sf"/>
</dbReference>
<dbReference type="PANTHER" id="PTHR30055:SF151">
    <property type="entry name" value="TRANSCRIPTIONAL REGULATORY PROTEIN"/>
    <property type="match status" value="1"/>
</dbReference>
<dbReference type="GO" id="GO:0000976">
    <property type="term" value="F:transcription cis-regulatory region binding"/>
    <property type="evidence" value="ECO:0007669"/>
    <property type="project" value="TreeGrafter"/>
</dbReference>
<proteinExistence type="predicted"/>
<dbReference type="AlphaFoldDB" id="A0A2M9C3J8"/>
<sequence>MAENATSARPALTRGRACAAGVALADVEGIDAVSMRNLAARLEVSPMALYKHVRDKEDLLGGMIDIVIASYDTPRPGVDWKQGVRARILSARRALLQHPWARRVIEASTTRTPTVLAYMDSLAGMFMAGGLSVDLTHHAMHALGHRIWGFSPEAFDDPDALAVPDDPAEQEAMLRHVSETYPHILAIALGNTDASGAPGSGCDEQSEFEFTLDLLLDAFDRLHAAGWSSRQTVLRS</sequence>
<feature type="DNA-binding region" description="H-T-H motif" evidence="4">
    <location>
        <begin position="34"/>
        <end position="53"/>
    </location>
</feature>
<comment type="caution">
    <text evidence="6">The sequence shown here is derived from an EMBL/GenBank/DDBJ whole genome shotgun (WGS) entry which is preliminary data.</text>
</comment>
<evidence type="ECO:0000256" key="4">
    <source>
        <dbReference type="PROSITE-ProRule" id="PRU00335"/>
    </source>
</evidence>
<dbReference type="InterPro" id="IPR004111">
    <property type="entry name" value="Repressor_TetR_C"/>
</dbReference>
<dbReference type="InterPro" id="IPR050109">
    <property type="entry name" value="HTH-type_TetR-like_transc_reg"/>
</dbReference>
<dbReference type="GO" id="GO:0003700">
    <property type="term" value="F:DNA-binding transcription factor activity"/>
    <property type="evidence" value="ECO:0007669"/>
    <property type="project" value="TreeGrafter"/>
</dbReference>
<evidence type="ECO:0000256" key="1">
    <source>
        <dbReference type="ARBA" id="ARBA00023015"/>
    </source>
</evidence>
<dbReference type="RefSeq" id="WP_100343016.1">
    <property type="nucleotide sequence ID" value="NZ_PGFB01000001.1"/>
</dbReference>
<keyword evidence="1" id="KW-0805">Transcription regulation</keyword>
<dbReference type="Pfam" id="PF02909">
    <property type="entry name" value="TetR_C_1"/>
    <property type="match status" value="1"/>
</dbReference>
<dbReference type="PANTHER" id="PTHR30055">
    <property type="entry name" value="HTH-TYPE TRANSCRIPTIONAL REGULATOR RUTR"/>
    <property type="match status" value="1"/>
</dbReference>
<keyword evidence="3" id="KW-0804">Transcription</keyword>
<dbReference type="EMBL" id="PGFB01000001">
    <property type="protein sequence ID" value="PJJ65082.1"/>
    <property type="molecule type" value="Genomic_DNA"/>
</dbReference>
<gene>
    <name evidence="6" type="ORF">CLV54_0109</name>
</gene>
<reference evidence="6 7" key="1">
    <citation type="submission" date="2017-11" db="EMBL/GenBank/DDBJ databases">
        <title>Genomic Encyclopedia of Archaeal and Bacterial Type Strains, Phase II (KMG-II): From Individual Species to Whole Genera.</title>
        <authorList>
            <person name="Goeker M."/>
        </authorList>
    </citation>
    <scope>NUCLEOTIDE SEQUENCE [LARGE SCALE GENOMIC DNA]</scope>
    <source>
        <strain evidence="6 7">DSM 25625</strain>
    </source>
</reference>
<keyword evidence="7" id="KW-1185">Reference proteome</keyword>
<dbReference type="Proteomes" id="UP000230161">
    <property type="component" value="Unassembled WGS sequence"/>
</dbReference>
<dbReference type="OrthoDB" id="329481at2"/>
<organism evidence="6 7">
    <name type="scientific">Compostimonas suwonensis</name>
    <dbReference type="NCBI Taxonomy" id="1048394"/>
    <lineage>
        <taxon>Bacteria</taxon>
        <taxon>Bacillati</taxon>
        <taxon>Actinomycetota</taxon>
        <taxon>Actinomycetes</taxon>
        <taxon>Micrococcales</taxon>
        <taxon>Microbacteriaceae</taxon>
        <taxon>Compostimonas</taxon>
    </lineage>
</organism>
<dbReference type="Gene3D" id="1.10.10.60">
    <property type="entry name" value="Homeodomain-like"/>
    <property type="match status" value="1"/>
</dbReference>
<dbReference type="Pfam" id="PF00440">
    <property type="entry name" value="TetR_N"/>
    <property type="match status" value="1"/>
</dbReference>